<proteinExistence type="predicted"/>
<name>A0AAN8CB64_9TELE</name>
<dbReference type="AlphaFoldDB" id="A0AAN8CB64"/>
<dbReference type="EMBL" id="JAULUE010002052">
    <property type="protein sequence ID" value="KAK5898758.1"/>
    <property type="molecule type" value="Genomic_DNA"/>
</dbReference>
<evidence type="ECO:0000313" key="1">
    <source>
        <dbReference type="EMBL" id="KAK5898756.1"/>
    </source>
</evidence>
<organism evidence="2 3">
    <name type="scientific">Champsocephalus esox</name>
    <name type="common">pike icefish</name>
    <dbReference type="NCBI Taxonomy" id="159716"/>
    <lineage>
        <taxon>Eukaryota</taxon>
        <taxon>Metazoa</taxon>
        <taxon>Chordata</taxon>
        <taxon>Craniata</taxon>
        <taxon>Vertebrata</taxon>
        <taxon>Euteleostomi</taxon>
        <taxon>Actinopterygii</taxon>
        <taxon>Neopterygii</taxon>
        <taxon>Teleostei</taxon>
        <taxon>Neoteleostei</taxon>
        <taxon>Acanthomorphata</taxon>
        <taxon>Eupercaria</taxon>
        <taxon>Perciformes</taxon>
        <taxon>Notothenioidei</taxon>
        <taxon>Channichthyidae</taxon>
        <taxon>Champsocephalus</taxon>
    </lineage>
</organism>
<protein>
    <submittedName>
        <fullName evidence="2">Uncharacterized protein</fullName>
    </submittedName>
</protein>
<accession>A0AAN8CB64</accession>
<comment type="caution">
    <text evidence="2">The sequence shown here is derived from an EMBL/GenBank/DDBJ whole genome shotgun (WGS) entry which is preliminary data.</text>
</comment>
<reference evidence="2 3" key="1">
    <citation type="journal article" date="2023" name="Mol. Biol. Evol.">
        <title>Genomics of Secondarily Temperate Adaptation in the Only Non-Antarctic Icefish.</title>
        <authorList>
            <person name="Rivera-Colon A.G."/>
            <person name="Rayamajhi N."/>
            <person name="Minhas B.F."/>
            <person name="Madrigal G."/>
            <person name="Bilyk K.T."/>
            <person name="Yoon V."/>
            <person name="Hune M."/>
            <person name="Gregory S."/>
            <person name="Cheng C.H.C."/>
            <person name="Catchen J.M."/>
        </authorList>
    </citation>
    <scope>NUCLEOTIDE SEQUENCE [LARGE SCALE GENOMIC DNA]</scope>
    <source>
        <strain evidence="2">JC2023a</strain>
    </source>
</reference>
<evidence type="ECO:0000313" key="3">
    <source>
        <dbReference type="Proteomes" id="UP001335648"/>
    </source>
</evidence>
<dbReference type="EMBL" id="JAULUE010002052">
    <property type="protein sequence ID" value="KAK5898756.1"/>
    <property type="molecule type" value="Genomic_DNA"/>
</dbReference>
<gene>
    <name evidence="1" type="ORF">CesoFtcFv8_008304</name>
    <name evidence="2" type="ORF">CesoFtcFv8_008305</name>
</gene>
<keyword evidence="3" id="KW-1185">Reference proteome</keyword>
<sequence length="112" mass="12373">MHMDRHLLLWQQTPAGPRLVRFGCAAAAHSELPPGPARFSVRAVSRGLSNNPAQSSGLIRDAMHQWHRIGVNMTTDLHGNVRGFHTGENRLSRLAYLHFRLNACSLGDRLGG</sequence>
<evidence type="ECO:0000313" key="2">
    <source>
        <dbReference type="EMBL" id="KAK5898758.1"/>
    </source>
</evidence>
<dbReference type="Proteomes" id="UP001335648">
    <property type="component" value="Unassembled WGS sequence"/>
</dbReference>